<evidence type="ECO:0000256" key="1">
    <source>
        <dbReference type="SAM" id="SignalP"/>
    </source>
</evidence>
<dbReference type="AlphaFoldDB" id="A0A8S9FPZ4"/>
<sequence length="177" mass="20088">MIDRECYLLVCLIVFMIFVPCYSHERFDGKTLYAGKELWKETLPFQSGSRVYRLEGLKSNSWYEVKISYPASIPALFSLQLLRDGEVGLKLNQMRRLLNTEKLIFKSESFENKEGLYVLVTVEPEGIVAIPNFKERTATRNRILMLVSGGFNSIVSGGCAGSSPVSPISSSFQRWRS</sequence>
<dbReference type="EMBL" id="QGKY02002305">
    <property type="protein sequence ID" value="KAF2532822.1"/>
    <property type="molecule type" value="Genomic_DNA"/>
</dbReference>
<keyword evidence="1" id="KW-0732">Signal</keyword>
<protein>
    <submittedName>
        <fullName evidence="2">Uncharacterized protein</fullName>
    </submittedName>
</protein>
<proteinExistence type="predicted"/>
<gene>
    <name evidence="2" type="ORF">F2Q70_00031065</name>
</gene>
<comment type="caution">
    <text evidence="2">The sequence shown here is derived from an EMBL/GenBank/DDBJ whole genome shotgun (WGS) entry which is preliminary data.</text>
</comment>
<accession>A0A8S9FPZ4</accession>
<feature type="signal peptide" evidence="1">
    <location>
        <begin position="1"/>
        <end position="23"/>
    </location>
</feature>
<reference evidence="2" key="1">
    <citation type="submission" date="2019-12" db="EMBL/GenBank/DDBJ databases">
        <title>Genome sequencing and annotation of Brassica cretica.</title>
        <authorList>
            <person name="Studholme D.J."/>
            <person name="Sarris P.F."/>
        </authorList>
    </citation>
    <scope>NUCLEOTIDE SEQUENCE</scope>
    <source>
        <strain evidence="2">PFS-102/07</strain>
        <tissue evidence="2">Leaf</tissue>
    </source>
</reference>
<feature type="chain" id="PRO_5035746842" evidence="1">
    <location>
        <begin position="24"/>
        <end position="177"/>
    </location>
</feature>
<dbReference type="PANTHER" id="PTHR35465">
    <property type="entry name" value="CAVEOLIN-1 PROTEIN"/>
    <property type="match status" value="1"/>
</dbReference>
<organism evidence="2">
    <name type="scientific">Brassica cretica</name>
    <name type="common">Mustard</name>
    <dbReference type="NCBI Taxonomy" id="69181"/>
    <lineage>
        <taxon>Eukaryota</taxon>
        <taxon>Viridiplantae</taxon>
        <taxon>Streptophyta</taxon>
        <taxon>Embryophyta</taxon>
        <taxon>Tracheophyta</taxon>
        <taxon>Spermatophyta</taxon>
        <taxon>Magnoliopsida</taxon>
        <taxon>eudicotyledons</taxon>
        <taxon>Gunneridae</taxon>
        <taxon>Pentapetalae</taxon>
        <taxon>rosids</taxon>
        <taxon>malvids</taxon>
        <taxon>Brassicales</taxon>
        <taxon>Brassicaceae</taxon>
        <taxon>Brassiceae</taxon>
        <taxon>Brassica</taxon>
    </lineage>
</organism>
<dbReference type="PANTHER" id="PTHR35465:SF4">
    <property type="entry name" value="(RAPE) HYPOTHETICAL PROTEIN"/>
    <property type="match status" value="1"/>
</dbReference>
<evidence type="ECO:0000313" key="2">
    <source>
        <dbReference type="EMBL" id="KAF2532822.1"/>
    </source>
</evidence>
<name>A0A8S9FPZ4_BRACR</name>